<accession>A0A830H4E5</accession>
<evidence type="ECO:0000313" key="3">
    <source>
        <dbReference type="EMBL" id="GHP01488.1"/>
    </source>
</evidence>
<dbReference type="PROSITE" id="PS51038">
    <property type="entry name" value="BAH"/>
    <property type="match status" value="1"/>
</dbReference>
<dbReference type="Pfam" id="PF01426">
    <property type="entry name" value="BAH"/>
    <property type="match status" value="1"/>
</dbReference>
<dbReference type="AlphaFoldDB" id="A0A830H4E5"/>
<organism evidence="3 4">
    <name type="scientific">Pycnococcus provasolii</name>
    <dbReference type="NCBI Taxonomy" id="41880"/>
    <lineage>
        <taxon>Eukaryota</taxon>
        <taxon>Viridiplantae</taxon>
        <taxon>Chlorophyta</taxon>
        <taxon>Pseudoscourfieldiophyceae</taxon>
        <taxon>Pseudoscourfieldiales</taxon>
        <taxon>Pycnococcaceae</taxon>
        <taxon>Pycnococcus</taxon>
    </lineage>
</organism>
<evidence type="ECO:0000259" key="2">
    <source>
        <dbReference type="PROSITE" id="PS51038"/>
    </source>
</evidence>
<gene>
    <name evidence="3" type="ORF">PPROV_000024400</name>
</gene>
<evidence type="ECO:0000256" key="1">
    <source>
        <dbReference type="SAM" id="MobiDB-lite"/>
    </source>
</evidence>
<feature type="region of interest" description="Disordered" evidence="1">
    <location>
        <begin position="532"/>
        <end position="646"/>
    </location>
</feature>
<feature type="compositionally biased region" description="Basic and acidic residues" evidence="1">
    <location>
        <begin position="505"/>
        <end position="519"/>
    </location>
</feature>
<sequence>MGPPRKKRLLAQAHAHATHGVGASQQLRAPQPPGVVHTLNTASPSSPLALVGAGLPHHRQAGEAVGTTTAGEHANAADATATTARVYGHAAAPASASAENVVGAGITTKAYLHYDNGAAAGASGMPPSMHQLPPRKRRQAIMTGVVGFANDATVEVRADAHAQDNENKNDNNNNNNNVINDADDNNYGTSGSTHILWFGETRKGARGVTYYQGYTKVSGGANGMIRVGDFVNVMQEDDSGELTSSLGGMVEELYEKKAGTKFLKLRWFYHPRELKLTAKDLKYGKKEVFYTSHFQELSIDTVDGIATVLSPTDASIAAHAQDEHVYICGREYVAPKNKSRKLSFQPFNIRKLPHYDRQGFLATSRARATHIGNDELQHIAPPSPHAVTKRRRTMQPRILDAGAASAPTSNGIAAAAPAPANNDRVPPIATPHGVLAMDRKSDASDSHGLRPGDEALLHSPIDPAAAGAAGAVPASIGPAMVGRTARGGVEANSYKPAGQANVRGNDSDKTALDDDRPDYGRQTMSAIENELEEALEQDRSEARAGPADDPSPAAASHGGGVNHPAPRPAPRAGRGRQRLGHTKSPASASAAAAAAAATGWPRAPGEAPESSPYRPAKPAGAGAKPTLTEHDVAERFFPVSPPRPDAAWCEINDDRWNTIF</sequence>
<feature type="region of interest" description="Disordered" evidence="1">
    <location>
        <begin position="161"/>
        <end position="185"/>
    </location>
</feature>
<evidence type="ECO:0000313" key="4">
    <source>
        <dbReference type="Proteomes" id="UP000660262"/>
    </source>
</evidence>
<feature type="compositionally biased region" description="Low complexity" evidence="1">
    <location>
        <begin position="170"/>
        <end position="180"/>
    </location>
</feature>
<dbReference type="InterPro" id="IPR043151">
    <property type="entry name" value="BAH_sf"/>
</dbReference>
<dbReference type="Proteomes" id="UP000660262">
    <property type="component" value="Unassembled WGS sequence"/>
</dbReference>
<feature type="domain" description="BAH" evidence="2">
    <location>
        <begin position="223"/>
        <end position="343"/>
    </location>
</feature>
<dbReference type="OrthoDB" id="1883212at2759"/>
<name>A0A830H4E5_9CHLO</name>
<proteinExistence type="predicted"/>
<keyword evidence="4" id="KW-1185">Reference proteome</keyword>
<dbReference type="SMART" id="SM00439">
    <property type="entry name" value="BAH"/>
    <property type="match status" value="1"/>
</dbReference>
<dbReference type="Gene3D" id="2.30.30.490">
    <property type="match status" value="1"/>
</dbReference>
<comment type="caution">
    <text evidence="3">The sequence shown here is derived from an EMBL/GenBank/DDBJ whole genome shotgun (WGS) entry which is preliminary data.</text>
</comment>
<dbReference type="EMBL" id="BNJQ01000001">
    <property type="protein sequence ID" value="GHP01488.1"/>
    <property type="molecule type" value="Genomic_DNA"/>
</dbReference>
<reference evidence="3" key="1">
    <citation type="submission" date="2020-10" db="EMBL/GenBank/DDBJ databases">
        <title>Unveiling of a novel bifunctional photoreceptor, Dualchrome1, isolated from a cosmopolitan green alga.</title>
        <authorList>
            <person name="Suzuki S."/>
            <person name="Kawachi M."/>
        </authorList>
    </citation>
    <scope>NUCLEOTIDE SEQUENCE</scope>
    <source>
        <strain evidence="3">NIES 2893</strain>
    </source>
</reference>
<protein>
    <recommendedName>
        <fullName evidence="2">BAH domain-containing protein</fullName>
    </recommendedName>
</protein>
<feature type="compositionally biased region" description="Low complexity" evidence="1">
    <location>
        <begin position="586"/>
        <end position="597"/>
    </location>
</feature>
<feature type="region of interest" description="Disordered" evidence="1">
    <location>
        <begin position="490"/>
        <end position="520"/>
    </location>
</feature>
<feature type="compositionally biased region" description="Low complexity" evidence="1">
    <location>
        <begin position="616"/>
        <end position="625"/>
    </location>
</feature>
<dbReference type="InterPro" id="IPR001025">
    <property type="entry name" value="BAH_dom"/>
</dbReference>
<feature type="region of interest" description="Disordered" evidence="1">
    <location>
        <begin position="13"/>
        <end position="33"/>
    </location>
</feature>
<feature type="compositionally biased region" description="Low complexity" evidence="1">
    <location>
        <begin position="543"/>
        <end position="556"/>
    </location>
</feature>
<dbReference type="GO" id="GO:0003682">
    <property type="term" value="F:chromatin binding"/>
    <property type="evidence" value="ECO:0007669"/>
    <property type="project" value="InterPro"/>
</dbReference>